<reference evidence="2" key="1">
    <citation type="journal article" date="2016" name="Nat. Biotechnol.">
        <title>Sequencing wild and cultivated cassava and related species reveals extensive interspecific hybridization and genetic diversity.</title>
        <authorList>
            <person name="Bredeson J.V."/>
            <person name="Lyons J.B."/>
            <person name="Prochnik S.E."/>
            <person name="Wu G.A."/>
            <person name="Ha C.M."/>
            <person name="Edsinger-Gonzales E."/>
            <person name="Grimwood J."/>
            <person name="Schmutz J."/>
            <person name="Rabbi I.Y."/>
            <person name="Egesi C."/>
            <person name="Nauluvula P."/>
            <person name="Lebot V."/>
            <person name="Ndunguru J."/>
            <person name="Mkamilo G."/>
            <person name="Bart R.S."/>
            <person name="Setter T.L."/>
            <person name="Gleadow R.M."/>
            <person name="Kulakow P."/>
            <person name="Ferguson M.E."/>
            <person name="Rounsley S."/>
            <person name="Rokhsar D.S."/>
        </authorList>
    </citation>
    <scope>NUCLEOTIDE SEQUENCE [LARGE SCALE GENOMIC DNA]</scope>
    <source>
        <strain evidence="2">cv. AM560-2</strain>
    </source>
</reference>
<name>A0ACB7I7C4_MANES</name>
<evidence type="ECO:0000313" key="2">
    <source>
        <dbReference type="Proteomes" id="UP000091857"/>
    </source>
</evidence>
<keyword evidence="2" id="KW-1185">Reference proteome</keyword>
<dbReference type="EMBL" id="CM004388">
    <property type="protein sequence ID" value="KAG8660947.1"/>
    <property type="molecule type" value="Genomic_DNA"/>
</dbReference>
<evidence type="ECO:0000313" key="1">
    <source>
        <dbReference type="EMBL" id="KAG8660947.1"/>
    </source>
</evidence>
<accession>A0ACB7I7C4</accession>
<comment type="caution">
    <text evidence="1">The sequence shown here is derived from an EMBL/GenBank/DDBJ whole genome shotgun (WGS) entry which is preliminary data.</text>
</comment>
<sequence length="120" mass="12748">MVTFLHSSKFLSCESHRRPSSLCPSAAQPHLLSVLPPSIVTLVSPVAAVCQSLLTFTLALPTSSLPHSVSQSPGSPQSSVHDQSLSSQLSLQSLSSLHSLASLSIFWLHQGLRVVQVVPQ</sequence>
<organism evidence="1 2">
    <name type="scientific">Manihot esculenta</name>
    <name type="common">Cassava</name>
    <name type="synonym">Jatropha manihot</name>
    <dbReference type="NCBI Taxonomy" id="3983"/>
    <lineage>
        <taxon>Eukaryota</taxon>
        <taxon>Viridiplantae</taxon>
        <taxon>Streptophyta</taxon>
        <taxon>Embryophyta</taxon>
        <taxon>Tracheophyta</taxon>
        <taxon>Spermatophyta</taxon>
        <taxon>Magnoliopsida</taxon>
        <taxon>eudicotyledons</taxon>
        <taxon>Gunneridae</taxon>
        <taxon>Pentapetalae</taxon>
        <taxon>rosids</taxon>
        <taxon>fabids</taxon>
        <taxon>Malpighiales</taxon>
        <taxon>Euphorbiaceae</taxon>
        <taxon>Crotonoideae</taxon>
        <taxon>Manihoteae</taxon>
        <taxon>Manihot</taxon>
    </lineage>
</organism>
<proteinExistence type="predicted"/>
<gene>
    <name evidence="1" type="ORF">MANES_02G203753v8</name>
</gene>
<protein>
    <submittedName>
        <fullName evidence="1">Uncharacterized protein</fullName>
    </submittedName>
</protein>
<dbReference type="Proteomes" id="UP000091857">
    <property type="component" value="Chromosome 2"/>
</dbReference>